<keyword evidence="2" id="KW-0560">Oxidoreductase</keyword>
<keyword evidence="2" id="KW-0503">Monooxygenase</keyword>
<dbReference type="Proteomes" id="UP000548582">
    <property type="component" value="Unassembled WGS sequence"/>
</dbReference>
<accession>A0A848EDW5</accession>
<dbReference type="Pfam" id="PF03992">
    <property type="entry name" value="ABM"/>
    <property type="match status" value="1"/>
</dbReference>
<name>A0A848EDW5_9PROT</name>
<dbReference type="GO" id="GO:0004497">
    <property type="term" value="F:monooxygenase activity"/>
    <property type="evidence" value="ECO:0007669"/>
    <property type="project" value="UniProtKB-KW"/>
</dbReference>
<dbReference type="PROSITE" id="PS51725">
    <property type="entry name" value="ABM"/>
    <property type="match status" value="1"/>
</dbReference>
<comment type="caution">
    <text evidence="2">The sequence shown here is derived from an EMBL/GenBank/DDBJ whole genome shotgun (WGS) entry which is preliminary data.</text>
</comment>
<evidence type="ECO:0000259" key="1">
    <source>
        <dbReference type="PROSITE" id="PS51725"/>
    </source>
</evidence>
<organism evidence="2 3">
    <name type="scientific">Neoroseomonas marina</name>
    <dbReference type="NCBI Taxonomy" id="1232220"/>
    <lineage>
        <taxon>Bacteria</taxon>
        <taxon>Pseudomonadati</taxon>
        <taxon>Pseudomonadota</taxon>
        <taxon>Alphaproteobacteria</taxon>
        <taxon>Acetobacterales</taxon>
        <taxon>Acetobacteraceae</taxon>
        <taxon>Neoroseomonas</taxon>
    </lineage>
</organism>
<dbReference type="InterPro" id="IPR007138">
    <property type="entry name" value="ABM_dom"/>
</dbReference>
<dbReference type="AlphaFoldDB" id="A0A848EDW5"/>
<keyword evidence="3" id="KW-1185">Reference proteome</keyword>
<protein>
    <submittedName>
        <fullName evidence="2">Antibiotic biosynthesis monooxygenase</fullName>
    </submittedName>
</protein>
<reference evidence="2 3" key="1">
    <citation type="submission" date="2020-03" db="EMBL/GenBank/DDBJ databases">
        <authorList>
            <person name="Sun Q."/>
        </authorList>
    </citation>
    <scope>NUCLEOTIDE SEQUENCE [LARGE SCALE GENOMIC DNA]</scope>
    <source>
        <strain evidence="2 3">JC162</strain>
    </source>
</reference>
<dbReference type="EMBL" id="JABBKX010000004">
    <property type="protein sequence ID" value="NMJ42272.1"/>
    <property type="molecule type" value="Genomic_DNA"/>
</dbReference>
<dbReference type="Gene3D" id="3.30.70.100">
    <property type="match status" value="1"/>
</dbReference>
<evidence type="ECO:0000313" key="2">
    <source>
        <dbReference type="EMBL" id="NMJ42272.1"/>
    </source>
</evidence>
<gene>
    <name evidence="2" type="ORF">GWK16_13545</name>
</gene>
<dbReference type="RefSeq" id="WP_170054510.1">
    <property type="nucleotide sequence ID" value="NZ_JABBKX010000004.1"/>
</dbReference>
<sequence>MTKIAIHVEFRPKPGCHAAFDALIREHAKLTVAEEPGCERFEVLQPLQQDGTPDEGRIMLVEVYTDQAAVKAHVANPRMPKVREAYTPLIDERILTMCAL</sequence>
<proteinExistence type="predicted"/>
<dbReference type="InterPro" id="IPR011008">
    <property type="entry name" value="Dimeric_a/b-barrel"/>
</dbReference>
<feature type="domain" description="ABM" evidence="1">
    <location>
        <begin position="4"/>
        <end position="98"/>
    </location>
</feature>
<evidence type="ECO:0000313" key="3">
    <source>
        <dbReference type="Proteomes" id="UP000548582"/>
    </source>
</evidence>
<dbReference type="SUPFAM" id="SSF54909">
    <property type="entry name" value="Dimeric alpha+beta barrel"/>
    <property type="match status" value="1"/>
</dbReference>